<comment type="caution">
    <text evidence="1">The sequence shown here is derived from an EMBL/GenBank/DDBJ whole genome shotgun (WGS) entry which is preliminary data.</text>
</comment>
<proteinExistence type="predicted"/>
<reference evidence="1 2" key="1">
    <citation type="submission" date="2024-01" db="EMBL/GenBank/DDBJ databases">
        <title>The genomes of 5 underutilized Papilionoideae crops provide insights into root nodulation and disease resistance.</title>
        <authorList>
            <person name="Yuan L."/>
        </authorList>
    </citation>
    <scope>NUCLEOTIDE SEQUENCE [LARGE SCALE GENOMIC DNA]</scope>
    <source>
        <strain evidence="1">LY-2023</strain>
        <tissue evidence="1">Leaf</tissue>
    </source>
</reference>
<evidence type="ECO:0000313" key="1">
    <source>
        <dbReference type="EMBL" id="KAK7295056.1"/>
    </source>
</evidence>
<gene>
    <name evidence="1" type="ORF">RJT34_17959</name>
</gene>
<dbReference type="GO" id="GO:0003989">
    <property type="term" value="F:acetyl-CoA carboxylase activity"/>
    <property type="evidence" value="ECO:0007669"/>
    <property type="project" value="InterPro"/>
</dbReference>
<keyword evidence="2" id="KW-1185">Reference proteome</keyword>
<dbReference type="AlphaFoldDB" id="A0AAN9PE69"/>
<dbReference type="EMBL" id="JAYKXN010000004">
    <property type="protein sequence ID" value="KAK7295056.1"/>
    <property type="molecule type" value="Genomic_DNA"/>
</dbReference>
<dbReference type="GO" id="GO:0016743">
    <property type="term" value="F:carboxyl- or carbamoyltransferase activity"/>
    <property type="evidence" value="ECO:0007669"/>
    <property type="project" value="InterPro"/>
</dbReference>
<dbReference type="PANTHER" id="PTHR42853:SF1">
    <property type="entry name" value="ACETYL-COA CARBOXYTRANSFERASE"/>
    <property type="match status" value="1"/>
</dbReference>
<dbReference type="GO" id="GO:0006633">
    <property type="term" value="P:fatty acid biosynthetic process"/>
    <property type="evidence" value="ECO:0007669"/>
    <property type="project" value="InterPro"/>
</dbReference>
<dbReference type="GO" id="GO:0009317">
    <property type="term" value="C:acetyl-CoA carboxylase complex"/>
    <property type="evidence" value="ECO:0007669"/>
    <property type="project" value="InterPro"/>
</dbReference>
<organism evidence="1 2">
    <name type="scientific">Clitoria ternatea</name>
    <name type="common">Butterfly pea</name>
    <dbReference type="NCBI Taxonomy" id="43366"/>
    <lineage>
        <taxon>Eukaryota</taxon>
        <taxon>Viridiplantae</taxon>
        <taxon>Streptophyta</taxon>
        <taxon>Embryophyta</taxon>
        <taxon>Tracheophyta</taxon>
        <taxon>Spermatophyta</taxon>
        <taxon>Magnoliopsida</taxon>
        <taxon>eudicotyledons</taxon>
        <taxon>Gunneridae</taxon>
        <taxon>Pentapetalae</taxon>
        <taxon>rosids</taxon>
        <taxon>fabids</taxon>
        <taxon>Fabales</taxon>
        <taxon>Fabaceae</taxon>
        <taxon>Papilionoideae</taxon>
        <taxon>50 kb inversion clade</taxon>
        <taxon>NPAAA clade</taxon>
        <taxon>indigoferoid/millettioid clade</taxon>
        <taxon>Phaseoleae</taxon>
        <taxon>Clitoria</taxon>
    </lineage>
</organism>
<protein>
    <submittedName>
        <fullName evidence="1">Uncharacterized protein</fullName>
    </submittedName>
</protein>
<accession>A0AAN9PE69</accession>
<dbReference type="PANTHER" id="PTHR42853">
    <property type="entry name" value="ACETYL-COENZYME A CARBOXYLASE CARBOXYL TRANSFERASE SUBUNIT ALPHA"/>
    <property type="match status" value="1"/>
</dbReference>
<evidence type="ECO:0000313" key="2">
    <source>
        <dbReference type="Proteomes" id="UP001359559"/>
    </source>
</evidence>
<sequence length="152" mass="16986">MNTISLINGNYVSGRGLEDCANDLLHPCFGKDYFANQFLGSSSKSAICLGPKYVTGSKNTKDKKFHVVARIRKGKKHDYPWPDNIDPNVSGGYLTYLSHFKPLTEKPKPLTLGFEKPLVDLEKKIIEVRKMADDTGLDFSSQIGALESKYQQ</sequence>
<dbReference type="InterPro" id="IPR001095">
    <property type="entry name" value="Acetyl_CoA_COase_a_su"/>
</dbReference>
<dbReference type="Proteomes" id="UP001359559">
    <property type="component" value="Unassembled WGS sequence"/>
</dbReference>
<name>A0AAN9PE69_CLITE</name>